<reference evidence="1" key="1">
    <citation type="submission" date="2022-03" db="EMBL/GenBank/DDBJ databases">
        <title>ESBL-producing Moellerella wisconsensis and Escherichia marmotae isolated from wild game meat.</title>
        <authorList>
            <person name="Biggel M."/>
        </authorList>
    </citation>
    <scope>NUCLEOTIDE SEQUENCE</scope>
    <source>
        <strain evidence="1">W1</strain>
    </source>
</reference>
<protein>
    <submittedName>
        <fullName evidence="1">Uncharacterized protein</fullName>
    </submittedName>
</protein>
<sequence length="521" mass="60245">MLVYVNNFNCIGDDNFFNVMRSVSGWIKKVSGKHFSIDDLISSNDFEIEGSYVRTYSAIKSEPETYSIMYSHPDNEVNGRQWITEIGIVKHKDYTFVSILLEISDVSTRVDSKPISTRPRLVSFLKKNCVFDRDTIGIKCQYIRNDYGDLKYLSHEVFRDNRNYPIILLSAQNYRYATDYNKLQEQLIGLCQVFVIDTDVDSWEMERIVGRRYSCWNGAINIIYPLSLSGNINTSILFKDRIDEIISSEMPINNYLLSLITHSCNAQKKKKHISPVLTRSKRLADNNRYYKDKIAHLNNESDFKELLDEALDDIDNLNTALCEQESSYIEMIDDVEKEINKLKIENHTLNLRINELNKSNSTDEKIDTDSLVSIISNRLSPESILTFLQILIPDRLIVLDSAMNSAIKSAKFKYSQRLIYLIYKLCTDYLDSYLKNGDNEAKSVLGQAYAANESETVERSKKLSDMRKFNYENKDEYMFQHLSIGVAHNKSETIRVHFLIDSNKRKVVIGYCGEHLPVQSS</sequence>
<keyword evidence="1" id="KW-0614">Plasmid</keyword>
<dbReference type="Proteomes" id="UP000829420">
    <property type="component" value="Plasmid pW1-c"/>
</dbReference>
<name>A0ACD3YE42_9GAMM</name>
<evidence type="ECO:0000313" key="1">
    <source>
        <dbReference type="EMBL" id="UNH41028.1"/>
    </source>
</evidence>
<dbReference type="EMBL" id="CP093258">
    <property type="protein sequence ID" value="UNH41028.1"/>
    <property type="molecule type" value="Genomic_DNA"/>
</dbReference>
<gene>
    <name evidence="1" type="ORF">MNY70_18590</name>
</gene>
<geneLocation type="plasmid" evidence="1 2">
    <name>pW1-c</name>
</geneLocation>
<keyword evidence="2" id="KW-1185">Reference proteome</keyword>
<evidence type="ECO:0000313" key="2">
    <source>
        <dbReference type="Proteomes" id="UP000829420"/>
    </source>
</evidence>
<organism evidence="1 2">
    <name type="scientific">Moellerella wisconsensis</name>
    <dbReference type="NCBI Taxonomy" id="158849"/>
    <lineage>
        <taxon>Bacteria</taxon>
        <taxon>Pseudomonadati</taxon>
        <taxon>Pseudomonadota</taxon>
        <taxon>Gammaproteobacteria</taxon>
        <taxon>Enterobacterales</taxon>
        <taxon>Morganellaceae</taxon>
        <taxon>Moellerella</taxon>
    </lineage>
</organism>
<accession>A0ACD3YE42</accession>
<proteinExistence type="predicted"/>